<dbReference type="OMA" id="KHHWMTL"/>
<name>E0V9S9_PEDHC</name>
<dbReference type="EnsemblMetazoa" id="PHUM020220-RA">
    <property type="protein sequence ID" value="PHUM020220-PA"/>
    <property type="gene ID" value="PHUM020220"/>
</dbReference>
<dbReference type="STRING" id="121224.E0V9S9"/>
<evidence type="ECO:0000256" key="1">
    <source>
        <dbReference type="SAM" id="Phobius"/>
    </source>
</evidence>
<dbReference type="PANTHER" id="PTHR46320:SF1">
    <property type="entry name" value="GLYCEROPHOSPHODIESTER PHOSPHODIESTERASE 1"/>
    <property type="match status" value="1"/>
</dbReference>
<accession>E0V9S9</accession>
<dbReference type="HOGENOM" id="CLU_030006_2_1_1"/>
<dbReference type="Pfam" id="PF03009">
    <property type="entry name" value="GDPD"/>
    <property type="match status" value="1"/>
</dbReference>
<dbReference type="GO" id="GO:0006580">
    <property type="term" value="P:ethanolamine metabolic process"/>
    <property type="evidence" value="ECO:0007669"/>
    <property type="project" value="TreeGrafter"/>
</dbReference>
<dbReference type="GO" id="GO:0006644">
    <property type="term" value="P:phospholipid metabolic process"/>
    <property type="evidence" value="ECO:0007669"/>
    <property type="project" value="TreeGrafter"/>
</dbReference>
<sequence length="354" mass="41225">MAGFVEFSVYLSCLVFLIHFYYIFLIAIGFFGHILLFLCVPSILFGVIYKYRIPRPANSGVISIFGDAWGAYKSLPDDLLGKGDYEMKIVGHRACGLDAPENSLSSLKKVAKEGMKAVEFDVLLTSDNIAIVFHDHSLIRMTNCDKLVEKTEYEEIQKLDISVNHPFSKNFPKEKIPTIDEFIKYCIDNNIRMFIDLKSNSKSIKDKIIELYKCHPRLYELAVVSTFNPILIYKIRSEDPKIACSLAWRPYYYSHEEFNGELGPTNPRTTSLFYLIFLRILNYVHEWVLWKFGYYILGLSALLLHKDMITWDVIRYWTKRGVRVIAWTVNLPTEKQYFEKIFKITYLTDTLINS</sequence>
<dbReference type="CDD" id="cd08573">
    <property type="entry name" value="GDPD_GDE1"/>
    <property type="match status" value="1"/>
</dbReference>
<organism>
    <name type="scientific">Pediculus humanus subsp. corporis</name>
    <name type="common">Body louse</name>
    <dbReference type="NCBI Taxonomy" id="121224"/>
    <lineage>
        <taxon>Eukaryota</taxon>
        <taxon>Metazoa</taxon>
        <taxon>Ecdysozoa</taxon>
        <taxon>Arthropoda</taxon>
        <taxon>Hexapoda</taxon>
        <taxon>Insecta</taxon>
        <taxon>Pterygota</taxon>
        <taxon>Neoptera</taxon>
        <taxon>Paraneoptera</taxon>
        <taxon>Psocodea</taxon>
        <taxon>Troctomorpha</taxon>
        <taxon>Phthiraptera</taxon>
        <taxon>Anoplura</taxon>
        <taxon>Pediculidae</taxon>
        <taxon>Pediculus</taxon>
    </lineage>
</organism>
<gene>
    <name evidence="4" type="primary">8233835</name>
    <name evidence="3" type="ORF">Phum_PHUM020220</name>
</gene>
<dbReference type="AlphaFoldDB" id="E0V9S9"/>
<protein>
    <submittedName>
        <fullName evidence="3">Glycerophosphoryl diester phosphodiesterase, putative</fullName>
    </submittedName>
</protein>
<evidence type="ECO:0000313" key="4">
    <source>
        <dbReference type="EnsemblMetazoa" id="PHUM020220-PA"/>
    </source>
</evidence>
<proteinExistence type="predicted"/>
<feature type="transmembrane region" description="Helical" evidence="1">
    <location>
        <begin position="30"/>
        <end position="49"/>
    </location>
</feature>
<keyword evidence="1" id="KW-0472">Membrane</keyword>
<reference evidence="3" key="1">
    <citation type="submission" date="2007-04" db="EMBL/GenBank/DDBJ databases">
        <title>Annotation of Pediculus humanus corporis strain USDA.</title>
        <authorList>
            <person name="Kirkness E."/>
            <person name="Hannick L."/>
            <person name="Hass B."/>
            <person name="Bruggner R."/>
            <person name="Lawson D."/>
            <person name="Bidwell S."/>
            <person name="Joardar V."/>
            <person name="Caler E."/>
            <person name="Walenz B."/>
            <person name="Inman J."/>
            <person name="Schobel S."/>
            <person name="Galinsky K."/>
            <person name="Amedeo P."/>
            <person name="Strausberg R."/>
        </authorList>
    </citation>
    <scope>NUCLEOTIDE SEQUENCE</scope>
    <source>
        <strain evidence="3">USDA</strain>
    </source>
</reference>
<dbReference type="GeneID" id="8233835"/>
<dbReference type="EMBL" id="AAZO01000243">
    <property type="status" value="NOT_ANNOTATED_CDS"/>
    <property type="molecule type" value="Genomic_DNA"/>
</dbReference>
<dbReference type="InterPro" id="IPR017946">
    <property type="entry name" value="PLC-like_Pdiesterase_TIM-brl"/>
</dbReference>
<dbReference type="OrthoDB" id="197419at2759"/>
<dbReference type="eggNOG" id="KOG2258">
    <property type="taxonomic scope" value="Eukaryota"/>
</dbReference>
<dbReference type="Gene3D" id="3.20.20.190">
    <property type="entry name" value="Phosphatidylinositol (PI) phosphodiesterase"/>
    <property type="match status" value="1"/>
</dbReference>
<dbReference type="PROSITE" id="PS51704">
    <property type="entry name" value="GP_PDE"/>
    <property type="match status" value="1"/>
</dbReference>
<keyword evidence="5" id="KW-1185">Reference proteome</keyword>
<dbReference type="CTD" id="8233835"/>
<reference evidence="3" key="2">
    <citation type="submission" date="2007-04" db="EMBL/GenBank/DDBJ databases">
        <title>The genome of the human body louse.</title>
        <authorList>
            <consortium name="The Human Body Louse Genome Consortium"/>
            <person name="Kirkness E."/>
            <person name="Walenz B."/>
            <person name="Hass B."/>
            <person name="Bruggner R."/>
            <person name="Strausberg R."/>
        </authorList>
    </citation>
    <scope>NUCLEOTIDE SEQUENCE</scope>
    <source>
        <strain evidence="3">USDA</strain>
    </source>
</reference>
<feature type="domain" description="GP-PDE" evidence="2">
    <location>
        <begin position="87"/>
        <end position="354"/>
    </location>
</feature>
<dbReference type="SUPFAM" id="SSF51695">
    <property type="entry name" value="PLC-like phosphodiesterases"/>
    <property type="match status" value="1"/>
</dbReference>
<dbReference type="InParanoid" id="E0V9S9"/>
<evidence type="ECO:0000259" key="2">
    <source>
        <dbReference type="PROSITE" id="PS51704"/>
    </source>
</evidence>
<dbReference type="GO" id="GO:0070291">
    <property type="term" value="P:N-acylethanolamine metabolic process"/>
    <property type="evidence" value="ECO:0007669"/>
    <property type="project" value="TreeGrafter"/>
</dbReference>
<keyword evidence="1" id="KW-0812">Transmembrane</keyword>
<reference evidence="4" key="3">
    <citation type="submission" date="2020-05" db="UniProtKB">
        <authorList>
            <consortium name="EnsemblMetazoa"/>
        </authorList>
    </citation>
    <scope>IDENTIFICATION</scope>
    <source>
        <strain evidence="4">USDA</strain>
    </source>
</reference>
<evidence type="ECO:0000313" key="5">
    <source>
        <dbReference type="Proteomes" id="UP000009046"/>
    </source>
</evidence>
<dbReference type="FunCoup" id="E0V9S9">
    <property type="interactions" value="272"/>
</dbReference>
<dbReference type="RefSeq" id="XP_002422873.1">
    <property type="nucleotide sequence ID" value="XM_002422828.1"/>
</dbReference>
<dbReference type="KEGG" id="phu:Phum_PHUM020220"/>
<dbReference type="InterPro" id="IPR030395">
    <property type="entry name" value="GP_PDE_dom"/>
</dbReference>
<dbReference type="GO" id="GO:0005886">
    <property type="term" value="C:plasma membrane"/>
    <property type="evidence" value="ECO:0007669"/>
    <property type="project" value="TreeGrafter"/>
</dbReference>
<dbReference type="VEuPathDB" id="VectorBase:PHUM020220"/>
<evidence type="ECO:0000313" key="3">
    <source>
        <dbReference type="EMBL" id="EEB10135.1"/>
    </source>
</evidence>
<feature type="transmembrane region" description="Helical" evidence="1">
    <location>
        <begin position="7"/>
        <end position="24"/>
    </location>
</feature>
<dbReference type="GO" id="GO:0008889">
    <property type="term" value="F:glycerophosphodiester phosphodiesterase activity"/>
    <property type="evidence" value="ECO:0007669"/>
    <property type="project" value="TreeGrafter"/>
</dbReference>
<dbReference type="PANTHER" id="PTHR46320">
    <property type="entry name" value="GLYCEROPHOSPHODIESTER PHOSPHODIESTERASE 1"/>
    <property type="match status" value="1"/>
</dbReference>
<keyword evidence="1" id="KW-1133">Transmembrane helix</keyword>
<dbReference type="Proteomes" id="UP000009046">
    <property type="component" value="Unassembled WGS sequence"/>
</dbReference>
<dbReference type="EMBL" id="DS234996">
    <property type="protein sequence ID" value="EEB10135.1"/>
    <property type="molecule type" value="Genomic_DNA"/>
</dbReference>